<evidence type="ECO:0000256" key="5">
    <source>
        <dbReference type="PROSITE-ProRule" id="PRU00221"/>
    </source>
</evidence>
<reference evidence="7 9" key="3">
    <citation type="submission" date="2019-07" db="EMBL/GenBank/DDBJ databases">
        <authorList>
            <person name="Jastrzebski P J."/>
            <person name="Paukszto L."/>
            <person name="Jastrzebski P J."/>
        </authorList>
    </citation>
    <scope>NUCLEOTIDE SEQUENCE [LARGE SCALE GENOMIC DNA]</scope>
    <source>
        <strain evidence="7 9">WMS-il1</strain>
    </source>
</reference>
<name>A0A0R3SSQ6_HYMDI</name>
<keyword evidence="2" id="KW-0677">Repeat</keyword>
<feature type="repeat" description="WD" evidence="5">
    <location>
        <begin position="96"/>
        <end position="130"/>
    </location>
</feature>
<accession>A0A0R3SSQ6</accession>
<dbReference type="GO" id="GO:0000502">
    <property type="term" value="C:proteasome complex"/>
    <property type="evidence" value="ECO:0007669"/>
    <property type="project" value="UniProtKB-KW"/>
</dbReference>
<dbReference type="PROSITE" id="PS00678">
    <property type="entry name" value="WD_REPEATS_1"/>
    <property type="match status" value="1"/>
</dbReference>
<dbReference type="EMBL" id="CABIJS010000488">
    <property type="protein sequence ID" value="VUZ52313.1"/>
    <property type="molecule type" value="Genomic_DNA"/>
</dbReference>
<reference evidence="10" key="1">
    <citation type="submission" date="2017-02" db="UniProtKB">
        <authorList>
            <consortium name="WormBaseParasite"/>
        </authorList>
    </citation>
    <scope>IDENTIFICATION</scope>
</reference>
<evidence type="ECO:0000256" key="3">
    <source>
        <dbReference type="ARBA" id="ARBA00022942"/>
    </source>
</evidence>
<dbReference type="SMART" id="SM00320">
    <property type="entry name" value="WD40"/>
    <property type="match status" value="4"/>
</dbReference>
<sequence>MSNQGIRIQTDWDKAIIEKNRSFWLHLYDSDKIRYQKVEINGVQLTVDTPGVDCNISTKRTIRFRDKVRHLQSTFQSPDFRFSSIHKQSRESPLHLNSLDVNASGSLAVSATSDGNVFLWETRSSDIRRVFEGHASEVYVSRFFPSGLVVLTGGADMQLRIWCAVTGTCAAVLRAGLGGTDQPANGDKEPGGHRSGILDVDFIDRGRNIVALDRGGWLRLWDISTQIAISALSVAPRSSGGAVHSNCLLDDVPICCAVKKRVSPEEATSEKSLSSSERFSCLETISSKATTSGVTDKLVAVGCGNGGRALLFDISTSEARQSGPVAHLTLPSGSGSVTSCAIAMANEGVSPDTSSNVFNEYGVFVGGSNGEIACWDLRNCSKPILSYEAYKYGVCSLKPVNIRAQIVEGFNEDSKSVPAFTGLFAAYRDGRVVLRRLDHGGMNNSEDGYSKCLELTGPETEAICGLSVVGEQQSSVWTGSYSAQFFGYRRIAFESLFDI</sequence>
<keyword evidence="9" id="KW-1185">Reference proteome</keyword>
<dbReference type="InterPro" id="IPR036322">
    <property type="entry name" value="WD40_repeat_dom_sf"/>
</dbReference>
<evidence type="ECO:0000256" key="4">
    <source>
        <dbReference type="ARBA" id="ARBA00038321"/>
    </source>
</evidence>
<evidence type="ECO:0000313" key="6">
    <source>
        <dbReference type="EMBL" id="VDL60671.1"/>
    </source>
</evidence>
<evidence type="ECO:0000313" key="10">
    <source>
        <dbReference type="WBParaSite" id="HDID_0000835501-mRNA-1"/>
    </source>
</evidence>
<feature type="repeat" description="WD" evidence="5">
    <location>
        <begin position="190"/>
        <end position="231"/>
    </location>
</feature>
<dbReference type="OrthoDB" id="27537at2759"/>
<dbReference type="PROSITE" id="PS50294">
    <property type="entry name" value="WD_REPEATS_REGION"/>
    <property type="match status" value="1"/>
</dbReference>
<dbReference type="Gene3D" id="2.130.10.10">
    <property type="entry name" value="YVTN repeat-like/Quinoprotein amine dehydrogenase"/>
    <property type="match status" value="2"/>
</dbReference>
<organism evidence="10">
    <name type="scientific">Hymenolepis diminuta</name>
    <name type="common">Rat tapeworm</name>
    <dbReference type="NCBI Taxonomy" id="6216"/>
    <lineage>
        <taxon>Eukaryota</taxon>
        <taxon>Metazoa</taxon>
        <taxon>Spiralia</taxon>
        <taxon>Lophotrochozoa</taxon>
        <taxon>Platyhelminthes</taxon>
        <taxon>Cestoda</taxon>
        <taxon>Eucestoda</taxon>
        <taxon>Cyclophyllidea</taxon>
        <taxon>Hymenolepididae</taxon>
        <taxon>Hymenolepis</taxon>
    </lineage>
</organism>
<evidence type="ECO:0000256" key="2">
    <source>
        <dbReference type="ARBA" id="ARBA00022737"/>
    </source>
</evidence>
<dbReference type="AlphaFoldDB" id="A0A0R3SSQ6"/>
<dbReference type="InterPro" id="IPR001680">
    <property type="entry name" value="WD40_rpt"/>
</dbReference>
<feature type="repeat" description="WD" evidence="5">
    <location>
        <begin position="131"/>
        <end position="162"/>
    </location>
</feature>
<dbReference type="WBParaSite" id="HDID_0000835501-mRNA-1">
    <property type="protein sequence ID" value="HDID_0000835501-mRNA-1"/>
    <property type="gene ID" value="HDID_0000835501"/>
</dbReference>
<evidence type="ECO:0000313" key="9">
    <source>
        <dbReference type="Proteomes" id="UP000321570"/>
    </source>
</evidence>
<dbReference type="Proteomes" id="UP000274504">
    <property type="component" value="Unassembled WGS sequence"/>
</dbReference>
<proteinExistence type="inferred from homology"/>
<keyword evidence="1 5" id="KW-0853">WD repeat</keyword>
<dbReference type="InterPro" id="IPR015943">
    <property type="entry name" value="WD40/YVTN_repeat-like_dom_sf"/>
</dbReference>
<dbReference type="InterPro" id="IPR019775">
    <property type="entry name" value="WD40_repeat_CS"/>
</dbReference>
<dbReference type="PROSITE" id="PS50082">
    <property type="entry name" value="WD_REPEATS_2"/>
    <property type="match status" value="3"/>
</dbReference>
<protein>
    <submittedName>
        <fullName evidence="10">WD_REPEATS_REGION domain-containing protein</fullName>
    </submittedName>
</protein>
<gene>
    <name evidence="6" type="ORF">HDID_LOCUS8353</name>
    <name evidence="7" type="ORF">WMSIL1_LOCUS10920</name>
</gene>
<evidence type="ECO:0000313" key="8">
    <source>
        <dbReference type="Proteomes" id="UP000274504"/>
    </source>
</evidence>
<evidence type="ECO:0000256" key="1">
    <source>
        <dbReference type="ARBA" id="ARBA00022574"/>
    </source>
</evidence>
<reference evidence="6 8" key="2">
    <citation type="submission" date="2018-11" db="EMBL/GenBank/DDBJ databases">
        <authorList>
            <consortium name="Pathogen Informatics"/>
        </authorList>
    </citation>
    <scope>NUCLEOTIDE SEQUENCE [LARGE SCALE GENOMIC DNA]</scope>
</reference>
<dbReference type="EMBL" id="UYSG01011065">
    <property type="protein sequence ID" value="VDL60671.1"/>
    <property type="molecule type" value="Genomic_DNA"/>
</dbReference>
<comment type="similarity">
    <text evidence="4">Belongs to the WD repeat PAAF1/RPN14 family.</text>
</comment>
<dbReference type="Proteomes" id="UP000321570">
    <property type="component" value="Unassembled WGS sequence"/>
</dbReference>
<dbReference type="SUPFAM" id="SSF50978">
    <property type="entry name" value="WD40 repeat-like"/>
    <property type="match status" value="1"/>
</dbReference>
<dbReference type="PANTHER" id="PTHR19857:SF19">
    <property type="entry name" value="26S PROTEASOME REGULATORY SUBUNIT RPN14"/>
    <property type="match status" value="1"/>
</dbReference>
<keyword evidence="3" id="KW-0647">Proteasome</keyword>
<evidence type="ECO:0000313" key="7">
    <source>
        <dbReference type="EMBL" id="VUZ52313.1"/>
    </source>
</evidence>
<dbReference type="STRING" id="6216.A0A0R3SSQ6"/>
<dbReference type="Pfam" id="PF00400">
    <property type="entry name" value="WD40"/>
    <property type="match status" value="2"/>
</dbReference>
<dbReference type="PANTHER" id="PTHR19857">
    <property type="entry name" value="MITOCHONDRIAL DIVISION PROTEIN 1-RELATED"/>
    <property type="match status" value="1"/>
</dbReference>
<dbReference type="InterPro" id="IPR051179">
    <property type="entry name" value="WD_repeat_multifunction"/>
</dbReference>